<evidence type="ECO:0000313" key="2">
    <source>
        <dbReference type="EMBL" id="CAD9230656.1"/>
    </source>
</evidence>
<organism evidence="2">
    <name type="scientific">Compsopogon caeruleus</name>
    <dbReference type="NCBI Taxonomy" id="31354"/>
    <lineage>
        <taxon>Eukaryota</taxon>
        <taxon>Rhodophyta</taxon>
        <taxon>Compsopogonophyceae</taxon>
        <taxon>Compsopogonales</taxon>
        <taxon>Compsopogonaceae</taxon>
        <taxon>Compsopogon</taxon>
    </lineage>
</organism>
<gene>
    <name evidence="2" type="ORF">CCAE0312_LOCUS2709</name>
</gene>
<accession>A0A7S1XDH2</accession>
<reference evidence="2" key="1">
    <citation type="submission" date="2021-01" db="EMBL/GenBank/DDBJ databases">
        <authorList>
            <person name="Corre E."/>
            <person name="Pelletier E."/>
            <person name="Niang G."/>
            <person name="Scheremetjew M."/>
            <person name="Finn R."/>
            <person name="Kale V."/>
            <person name="Holt S."/>
            <person name="Cochrane G."/>
            <person name="Meng A."/>
            <person name="Brown T."/>
            <person name="Cohen L."/>
        </authorList>
    </citation>
    <scope>NUCLEOTIDE SEQUENCE</scope>
    <source>
        <strain evidence="2">SAG 36.94</strain>
    </source>
</reference>
<feature type="compositionally biased region" description="Gly residues" evidence="1">
    <location>
        <begin position="1"/>
        <end position="10"/>
    </location>
</feature>
<sequence length="420" mass="45042">MDGKGSSGVDGKGEAHAREGGSGQAEKMWHSGGLWNELRGDINRAGDFLAVKLHQVVDAVALPEDDAGDEDDDETPQHMNGENQGGSTIVGREGDSRSIHITKNERIEPKVDVGMAHRLNIDAQAFMNDARLRGNELMNDAKARGKSVIDVVGRTAISILGDPHGYDGSEDGDVVTAEEVSGLVARRKEREIASQGDALIAEPAAQQLENSLKQIGANALLAKLEEQSTGSFTKIVALTSSLPPEQKVQAAHIKSKVDSLFDLDSMEEQVNSIPYELSVVVEDIRGIPDHARERTIDEKDNTDAASTLVSLAVEHFTDLVEKTALAGLEAAATVVTSSDWETHVTRTLALRNLAQHTGGSLSSILRTAAIEQIQDSGRQQTVIDDLYAIESASNSRIDQCAGHLLPILRYQALATLLPLS</sequence>
<dbReference type="AlphaFoldDB" id="A0A7S1XDH2"/>
<dbReference type="EMBL" id="HBGH01004945">
    <property type="protein sequence ID" value="CAD9230656.1"/>
    <property type="molecule type" value="Transcribed_RNA"/>
</dbReference>
<feature type="region of interest" description="Disordered" evidence="1">
    <location>
        <begin position="1"/>
        <end position="28"/>
    </location>
</feature>
<proteinExistence type="predicted"/>
<feature type="region of interest" description="Disordered" evidence="1">
    <location>
        <begin position="65"/>
        <end position="95"/>
    </location>
</feature>
<feature type="compositionally biased region" description="Acidic residues" evidence="1">
    <location>
        <begin position="65"/>
        <end position="74"/>
    </location>
</feature>
<name>A0A7S1XDH2_9RHOD</name>
<feature type="compositionally biased region" description="Polar residues" evidence="1">
    <location>
        <begin position="77"/>
        <end position="87"/>
    </location>
</feature>
<evidence type="ECO:0000256" key="1">
    <source>
        <dbReference type="SAM" id="MobiDB-lite"/>
    </source>
</evidence>
<protein>
    <submittedName>
        <fullName evidence="2">Uncharacterized protein</fullName>
    </submittedName>
</protein>